<evidence type="ECO:0000313" key="2">
    <source>
        <dbReference type="Proteomes" id="UP000202190"/>
    </source>
</evidence>
<dbReference type="KEGG" id="vg:26887621"/>
<keyword evidence="2" id="KW-1185">Reference proteome</keyword>
<dbReference type="Proteomes" id="UP000202190">
    <property type="component" value="Segment"/>
</dbReference>
<name>A0A0N9P9B4_9VIRU</name>
<evidence type="ECO:0000313" key="1">
    <source>
        <dbReference type="EMBL" id="ALG96870.1"/>
    </source>
</evidence>
<dbReference type="GeneID" id="26887621"/>
<dbReference type="RefSeq" id="YP_009230211.1">
    <property type="nucleotide sequence ID" value="NC_029314.1"/>
</dbReference>
<reference evidence="1 2" key="1">
    <citation type="journal article" date="2015" name="Environ. Microbiol.">
        <title>Novel viral genomes identified from six metagenomes reveal wide distribution of archaeal viruses and high viral diversity in terrestrial hot springs.</title>
        <authorList>
            <person name="Gudbergsdottir S.R."/>
            <person name="Menzel P."/>
            <person name="Krogh A."/>
            <person name="Young M."/>
            <person name="Peng X."/>
        </authorList>
    </citation>
    <scope>NUCLEOTIDE SEQUENCE [LARGE SCALE GENOMIC DNA]</scope>
    <source>
        <strain evidence="1 2">ARV2</strain>
    </source>
</reference>
<accession>A0A0N9P9B4</accession>
<protein>
    <submittedName>
        <fullName evidence="1">Uncharacterized protein</fullName>
    </submittedName>
</protein>
<dbReference type="EMBL" id="KP282675">
    <property type="protein sequence ID" value="ALG96870.1"/>
    <property type="molecule type" value="Genomic_DNA"/>
</dbReference>
<sequence length="112" mass="13278">MGKGEMVKLNGIKSIFFGEKEIFLTYKDVKIRILENVYGDIVIYLFSMKEVGKLAKLFDEFNMPYQKIGYMIRIVREPYEFGVESFEELAEKLKSKRFLLQFLNEIFPPNFP</sequence>
<proteinExistence type="predicted"/>
<organism evidence="1 2">
    <name type="scientific">Acidianus rod-shaped virus 2</name>
    <dbReference type="NCBI Taxonomy" id="1732175"/>
    <lineage>
        <taxon>Viruses</taxon>
        <taxon>Adnaviria</taxon>
        <taxon>Zilligvirae</taxon>
        <taxon>Taleaviricota</taxon>
        <taxon>Tokiviricetes</taxon>
        <taxon>Ligamenvirales</taxon>
        <taxon>Rudiviridae</taxon>
        <taxon>Hoswirudivirus</taxon>
        <taxon>Hoswirudivirus pozzuoliense</taxon>
        <taxon>Hoswirudivirus ARV2</taxon>
    </lineage>
</organism>